<proteinExistence type="predicted"/>
<organism evidence="1 2">
    <name type="scientific">Scortum barcoo</name>
    <name type="common">barcoo grunter</name>
    <dbReference type="NCBI Taxonomy" id="214431"/>
    <lineage>
        <taxon>Eukaryota</taxon>
        <taxon>Metazoa</taxon>
        <taxon>Chordata</taxon>
        <taxon>Craniata</taxon>
        <taxon>Vertebrata</taxon>
        <taxon>Euteleostomi</taxon>
        <taxon>Actinopterygii</taxon>
        <taxon>Neopterygii</taxon>
        <taxon>Teleostei</taxon>
        <taxon>Neoteleostei</taxon>
        <taxon>Acanthomorphata</taxon>
        <taxon>Eupercaria</taxon>
        <taxon>Centrarchiformes</taxon>
        <taxon>Terapontoidei</taxon>
        <taxon>Terapontidae</taxon>
        <taxon>Scortum</taxon>
    </lineage>
</organism>
<evidence type="ECO:0000313" key="2">
    <source>
        <dbReference type="Proteomes" id="UP000831701"/>
    </source>
</evidence>
<evidence type="ECO:0000313" key="1">
    <source>
        <dbReference type="EMBL" id="KAI3368970.1"/>
    </source>
</evidence>
<comment type="caution">
    <text evidence="1">The sequence shown here is derived from an EMBL/GenBank/DDBJ whole genome shotgun (WGS) entry which is preliminary data.</text>
</comment>
<protein>
    <submittedName>
        <fullName evidence="1">Uncharacterized protein</fullName>
    </submittedName>
</protein>
<dbReference type="Proteomes" id="UP000831701">
    <property type="component" value="Chromosome 8"/>
</dbReference>
<keyword evidence="2" id="KW-1185">Reference proteome</keyword>
<sequence>VTPLRYSFLVVKQASFLMKAALLSVLLCSPEHVASDSDEMMLTEWEIWKNTHGITYDDMDDMQRRAIWEENKRIIEDSNQGFFMGRRPFTMGMNKYGDLTRQEYQVLQGAMINAQFVKRGKTVSARRLRNIAKKFDNWFVDYRKMGYVTEVKDQGYCGSCWAFSTTGAIEGQIYKRTGQLVSLSEQNLVDCSRSYGTYGCSGAWMANAYDYVISNGLQSTSTYPYTSVDTQSCYYDSRLAVAHIKDYRFIPKGDEQALADAVATIGPITVAIDADHSSFLFYSSGIYDEPSCNPNNLSHAVLLVGYGSEGGQDYWIIKNRSEEPSTYKIALSDLVEHFFHMYITFGVPVGVKVATCEWSETAGTLVASRAMPCTLFYDSELFHWTVSSVVWLFLLCFAPVCLSAERHLKCSHDKHVQIHQKTHGTQKFCDPSLSNQTAGAITQNCRFNTTGDRCERCKEGFYGNAAHRTCRGCPCPFTRNNMKTLFLLYCSFAVACLDIGSGVVECLCKRGYSGARCERCAFGYYGNPMVHGGSCKPCSCEDGTLNICDSLTGECITSGDSSWGDHCHECDSCTLALLADLERMDGALAQLKQQLENTSDGSLSRLNRLQANISDTKVHFIQAKEFAKRGFSCSVVFTLPVVQTLAGTYGTAVRHLDPKVEQLEADVDVVGADLSQLIDEALKTVSDLEKIWQVVNGTTLRTEDLLSDGETLITAIQDLIKQLTEVRPGESATLSDNNKAKMMEEAQRILQEMRERGCSAQRDKASRELADTHTLLDIIRINMTAPVETNQAVLNQTAHSLMALDFSLKDMAGQLSDAEDTVNRTQGLNQKNIMLQHLEEFGHHAAQLDGAKPKLLKKLNNMAKVDIVTKAEEHAEQLIIRVAEFQQVLYNATNTTDMLSFLDTHNNIINALEKAEMAANQSGESAEQTLKDVAEGGLVNRVEALKDNSTFLWMEANETQSDLKMLSHIMKTHTKGVNKQKEKGASLMKDISAVSDSLRKIKRGDTEVLIESVKVAASSSNAAVSNITEKLRNISQEVERITSTNVSVNVDDMLNDADQALQNLSTTLPALKNKITQVGALSEKVPPSVNTTESIRRIKDLIEETRNFVDRVSLATTFNGKGHVELRPPRNLEDIKAFTAIDLLLNRHQNNPFKPDRRRMRRQRKSKDANFFVFYLGNRNISGDYIGMAIKSNVLISVYKLGGVVHEVETSQITTTTNVNSSDFDRVILHRVYQDAEVNITQNFTSQKPVSLPPKRHLPDTMTGILELDPENVVFYVGGYPEDFTPPVELHYPKYRGAMKLSYINDNPFCLFNYKHAVNMDEQPTVKIPQSELSDYYEGTGYRMAFIKEPGKKKILFKFHINSRETNTLLFYIGNEESFFCVSVERGFLVLHGQQAGRELKVQSAERVSLFDKNFVITIGDKFTVHYGQKQISTDHTQTNYMSYYIGGLPAQLRHRHNITAPPLRGCVDYLEVDAEIVEYTRTIGISRGCPVSQLGVRSAMLSSALSVGSLFVGGEQLLRVSLGFRSTVRHGTLLRSSSQGSTSVHNLQLSLYDGYAVLKSDNYTLRSDKRYSDGSWHYLSAVRMPTGLELSIDNGEVIQVQSPDIRPVDSNLKGGKFKGCIVNLYARRSANFLPADLSSFSLMGGVDLGLCRLHPSQNTELLPAPVLKKPQKHKPVLAGSQCKPRWAHRGEYRLYEDHSWLSYTVPQEDLNHRPHFSLDIKTKSSKGLILHVAGRGAVPLLALYMANGKIKMSLGPNRIIHHKQKSDDGKWHKVELSVEKSTFHLLVDGVRVTDGHLSANEGSSLDLHNPVYLGGDAKSKTTKGHNIPINSVIGCIRDFRMNEVVIGEAEASHKTAPCFDVLTEKGTYFGGGHIALDYYFTFSSQFTLAFELRPQHLTGLLFHARSYKFSLDVFLMENKVGVKVNDGSGAVSVSVTPHESLCGGEFHTVTVSKKHDAIKLKVDSTSNQRAVPFMPTSYPETLETLYIGGGGECITGPLPPFADAVRRHSGLLFPGLVEGGPNLVSTSFPRVDVIDPASQSAGSREF</sequence>
<name>A0ACB8WMJ2_9TELE</name>
<gene>
    <name evidence="1" type="ORF">L3Q82_025951</name>
</gene>
<feature type="non-terminal residue" evidence="1">
    <location>
        <position position="1"/>
    </location>
</feature>
<accession>A0ACB8WMJ2</accession>
<reference evidence="1" key="1">
    <citation type="submission" date="2022-04" db="EMBL/GenBank/DDBJ databases">
        <title>Jade perch genome.</title>
        <authorList>
            <person name="Chao B."/>
        </authorList>
    </citation>
    <scope>NUCLEOTIDE SEQUENCE</scope>
    <source>
        <strain evidence="1">CB-2022</strain>
    </source>
</reference>
<dbReference type="EMBL" id="CM041538">
    <property type="protein sequence ID" value="KAI3368970.1"/>
    <property type="molecule type" value="Genomic_DNA"/>
</dbReference>